<gene>
    <name evidence="3" type="ORF">S01H4_19922</name>
</gene>
<dbReference type="GO" id="GO:0008234">
    <property type="term" value="F:cysteine-type peptidase activity"/>
    <property type="evidence" value="ECO:0007669"/>
    <property type="project" value="InterPro"/>
</dbReference>
<keyword evidence="1" id="KW-0732">Signal</keyword>
<comment type="caution">
    <text evidence="3">The sequence shown here is derived from an EMBL/GenBank/DDBJ whole genome shotgun (WGS) entry which is preliminary data.</text>
</comment>
<evidence type="ECO:0000313" key="3">
    <source>
        <dbReference type="EMBL" id="GAG59936.1"/>
    </source>
</evidence>
<dbReference type="Gene3D" id="3.40.50.10390">
    <property type="entry name" value="Gingipain r, domain 1"/>
    <property type="match status" value="1"/>
</dbReference>
<dbReference type="SUPFAM" id="SSF52129">
    <property type="entry name" value="Caspase-like"/>
    <property type="match status" value="1"/>
</dbReference>
<sequence length="380" mass="42732">MNNIEKQRLSNRLDSSSFQSFFSNLYLNYEIPIKTLEDADSNGIGAEYLIITPEQFCDNLIPFVTSKENQGLITKVANFTETGSTVSEIESYIQNAYDTWDIPPTYLLLVGDSNLLPTKYSPYNEAGTLPTDLYYATVDGEDIFPDLLYGRFPVRTDAELDSIIAKNLNWVNNFNSADAWRQRVLLSAYDQAGRYFVDTSESIRTFLEGEGYTCNTVYAPDGGPVAQDTTDLINYINAGTFFVNHRDHGIADGWQRPEFYTSHVSSLTNVDNYPVVFSVDCETGHFDETVDSLAETMLKASNKGAVAYIGATRSSWSGFNDELNRGLISAIWPEYFSSYANRYGHSSELGTVLNFGKMFMFDKYKIACLKPVLICCFFIV</sequence>
<accession>X1AIZ1</accession>
<feature type="domain" description="Gingipain" evidence="2">
    <location>
        <begin position="48"/>
        <end position="358"/>
    </location>
</feature>
<dbReference type="Pfam" id="PF01364">
    <property type="entry name" value="Peptidase_C25"/>
    <property type="match status" value="1"/>
</dbReference>
<evidence type="ECO:0000256" key="1">
    <source>
        <dbReference type="ARBA" id="ARBA00022729"/>
    </source>
</evidence>
<protein>
    <recommendedName>
        <fullName evidence="2">Gingipain domain-containing protein</fullName>
    </recommendedName>
</protein>
<dbReference type="EMBL" id="BART01008919">
    <property type="protein sequence ID" value="GAG59936.1"/>
    <property type="molecule type" value="Genomic_DNA"/>
</dbReference>
<dbReference type="AlphaFoldDB" id="X1AIZ1"/>
<dbReference type="InterPro" id="IPR029030">
    <property type="entry name" value="Caspase-like_dom_sf"/>
</dbReference>
<dbReference type="Gene3D" id="3.40.50.1460">
    <property type="match status" value="1"/>
</dbReference>
<dbReference type="InterPro" id="IPR001769">
    <property type="entry name" value="Gingipain"/>
</dbReference>
<proteinExistence type="predicted"/>
<organism evidence="3">
    <name type="scientific">marine sediment metagenome</name>
    <dbReference type="NCBI Taxonomy" id="412755"/>
    <lineage>
        <taxon>unclassified sequences</taxon>
        <taxon>metagenomes</taxon>
        <taxon>ecological metagenomes</taxon>
    </lineage>
</organism>
<dbReference type="InterPro" id="IPR029031">
    <property type="entry name" value="Gingipain_N_sf"/>
</dbReference>
<evidence type="ECO:0000259" key="2">
    <source>
        <dbReference type="Pfam" id="PF01364"/>
    </source>
</evidence>
<reference evidence="3" key="1">
    <citation type="journal article" date="2014" name="Front. Microbiol.">
        <title>High frequency of phylogenetically diverse reductive dehalogenase-homologous genes in deep subseafloor sedimentary metagenomes.</title>
        <authorList>
            <person name="Kawai M."/>
            <person name="Futagami T."/>
            <person name="Toyoda A."/>
            <person name="Takaki Y."/>
            <person name="Nishi S."/>
            <person name="Hori S."/>
            <person name="Arai W."/>
            <person name="Tsubouchi T."/>
            <person name="Morono Y."/>
            <person name="Uchiyama I."/>
            <person name="Ito T."/>
            <person name="Fujiyama A."/>
            <person name="Inagaki F."/>
            <person name="Takami H."/>
        </authorList>
    </citation>
    <scope>NUCLEOTIDE SEQUENCE</scope>
    <source>
        <strain evidence="3">Expedition CK06-06</strain>
    </source>
</reference>
<name>X1AIZ1_9ZZZZ</name>
<dbReference type="GO" id="GO:0006508">
    <property type="term" value="P:proteolysis"/>
    <property type="evidence" value="ECO:0007669"/>
    <property type="project" value="InterPro"/>
</dbReference>